<dbReference type="FunFam" id="3.40.50.720:FF:000097">
    <property type="entry name" value="SDR family oxidoreductase"/>
    <property type="match status" value="1"/>
</dbReference>
<dbReference type="Gene3D" id="3.40.50.720">
    <property type="entry name" value="NAD(P)-binding Rossmann-like Domain"/>
    <property type="match status" value="1"/>
</dbReference>
<organism evidence="4 5">
    <name type="scientific">Micrococcus luteus</name>
    <name type="common">Micrococcus lysodeikticus</name>
    <dbReference type="NCBI Taxonomy" id="1270"/>
    <lineage>
        <taxon>Bacteria</taxon>
        <taxon>Bacillati</taxon>
        <taxon>Actinomycetota</taxon>
        <taxon>Actinomycetes</taxon>
        <taxon>Micrococcales</taxon>
        <taxon>Micrococcaceae</taxon>
        <taxon>Micrococcus</taxon>
    </lineage>
</organism>
<evidence type="ECO:0000256" key="1">
    <source>
        <dbReference type="ARBA" id="ARBA00006484"/>
    </source>
</evidence>
<evidence type="ECO:0000313" key="5">
    <source>
        <dbReference type="Proteomes" id="UP001205867"/>
    </source>
</evidence>
<dbReference type="GO" id="GO:0016614">
    <property type="term" value="F:oxidoreductase activity, acting on CH-OH group of donors"/>
    <property type="evidence" value="ECO:0007669"/>
    <property type="project" value="UniProtKB-ARBA"/>
</dbReference>
<dbReference type="PANTHER" id="PTHR48107">
    <property type="entry name" value="NADPH-DEPENDENT ALDEHYDE REDUCTASE-LIKE PROTEIN, CHLOROPLASTIC-RELATED"/>
    <property type="match status" value="1"/>
</dbReference>
<feature type="compositionally biased region" description="Basic and acidic residues" evidence="3">
    <location>
        <begin position="42"/>
        <end position="54"/>
    </location>
</feature>
<dbReference type="InterPro" id="IPR020904">
    <property type="entry name" value="Sc_DH/Rdtase_CS"/>
</dbReference>
<protein>
    <submittedName>
        <fullName evidence="4">SDR family oxidoreductase</fullName>
    </submittedName>
</protein>
<dbReference type="InterPro" id="IPR036291">
    <property type="entry name" value="NAD(P)-bd_dom_sf"/>
</dbReference>
<dbReference type="SUPFAM" id="SSF51735">
    <property type="entry name" value="NAD(P)-binding Rossmann-fold domains"/>
    <property type="match status" value="1"/>
</dbReference>
<dbReference type="PROSITE" id="PS00061">
    <property type="entry name" value="ADH_SHORT"/>
    <property type="match status" value="1"/>
</dbReference>
<dbReference type="PRINTS" id="PR00080">
    <property type="entry name" value="SDRFAMILY"/>
</dbReference>
<feature type="region of interest" description="Disordered" evidence="3">
    <location>
        <begin position="246"/>
        <end position="270"/>
    </location>
</feature>
<dbReference type="PANTHER" id="PTHR48107:SF16">
    <property type="entry name" value="NADPH-DEPENDENT ALDEHYDE REDUCTASE 1, CHLOROPLASTIC"/>
    <property type="match status" value="1"/>
</dbReference>
<comment type="caution">
    <text evidence="4">The sequence shown here is derived from an EMBL/GenBank/DDBJ whole genome shotgun (WGS) entry which is preliminary data.</text>
</comment>
<gene>
    <name evidence="4" type="ORF">M3A82_009945</name>
</gene>
<dbReference type="Proteomes" id="UP001205867">
    <property type="component" value="Unassembled WGS sequence"/>
</dbReference>
<feature type="region of interest" description="Disordered" evidence="3">
    <location>
        <begin position="1"/>
        <end position="54"/>
    </location>
</feature>
<dbReference type="Pfam" id="PF13561">
    <property type="entry name" value="adh_short_C2"/>
    <property type="match status" value="1"/>
</dbReference>
<dbReference type="PRINTS" id="PR00081">
    <property type="entry name" value="GDHRDH"/>
</dbReference>
<dbReference type="EMBL" id="JALXKZ020000030">
    <property type="protein sequence ID" value="MCV7629651.1"/>
    <property type="molecule type" value="Genomic_DNA"/>
</dbReference>
<feature type="compositionally biased region" description="Low complexity" evidence="3">
    <location>
        <begin position="8"/>
        <end position="18"/>
    </location>
</feature>
<dbReference type="AlphaFoldDB" id="A0AAP3ESP8"/>
<accession>A0AAP3ESP8</accession>
<reference evidence="4" key="1">
    <citation type="submission" date="2023-06" db="EMBL/GenBank/DDBJ databases">
        <title>lsaBGC provides a comprehensive framework for evolutionary analysis of biosynthetic gene clusters within focal taxa.</title>
        <authorList>
            <person name="Salamzade R."/>
            <person name="Sandstrom S."/>
            <person name="Kalan L.R."/>
        </authorList>
    </citation>
    <scope>NUCLEOTIDE SEQUENCE</scope>
    <source>
        <strain evidence="4">P3-SID899</strain>
    </source>
</reference>
<comment type="similarity">
    <text evidence="1">Belongs to the short-chain dehydrogenases/reductases (SDR) family.</text>
</comment>
<evidence type="ECO:0000256" key="2">
    <source>
        <dbReference type="ARBA" id="ARBA00023002"/>
    </source>
</evidence>
<dbReference type="InterPro" id="IPR002347">
    <property type="entry name" value="SDR_fam"/>
</dbReference>
<name>A0AAP3ESP8_MICLU</name>
<evidence type="ECO:0000313" key="4">
    <source>
        <dbReference type="EMBL" id="MCV7629651.1"/>
    </source>
</evidence>
<proteinExistence type="inferred from homology"/>
<sequence>MAHDDANTTTTDQLTLQDPTKRYPVISPPEQSLPGTGLDAEMTPKADLGEKSYRGTGRLEGRKALITGGDSGIGAATAIAFAREGADVVITYLPEEEKDAQHVLEVLQAEGRTAAGIPGDLRDKTFCADLVAQAVEKLGGLDVLVNNGGKQVAQDSIEDIDDEQLEATFDVNILAQFRLVKAALPHLKPGSTIINTTSVVAYMAPEQLVDYSATKAAINTFTKALGQQLAPRGIRVNAVAPGPIWTPLQPSGGQKSEDLPEFGQSTPLGRAGQPTELAPAYVFLASPESSYVVGATIPVTGGMPTP</sequence>
<evidence type="ECO:0000256" key="3">
    <source>
        <dbReference type="SAM" id="MobiDB-lite"/>
    </source>
</evidence>
<keyword evidence="2" id="KW-0560">Oxidoreductase</keyword>